<reference evidence="2" key="1">
    <citation type="submission" date="2016-11" db="UniProtKB">
        <authorList>
            <consortium name="WormBaseParasite"/>
        </authorList>
    </citation>
    <scope>IDENTIFICATION</scope>
</reference>
<name>A0A1I8BZS1_MELHA</name>
<dbReference type="Proteomes" id="UP000095281">
    <property type="component" value="Unplaced"/>
</dbReference>
<dbReference type="WBParaSite" id="MhA1_Contig884.frz3.gene7">
    <property type="protein sequence ID" value="MhA1_Contig884.frz3.gene7"/>
    <property type="gene ID" value="MhA1_Contig884.frz3.gene7"/>
</dbReference>
<accession>A0A1I8BZS1</accession>
<evidence type="ECO:0000313" key="1">
    <source>
        <dbReference type="Proteomes" id="UP000095281"/>
    </source>
</evidence>
<protein>
    <submittedName>
        <fullName evidence="2">CSN8_PSD8_EIF3K domain-containing protein</fullName>
    </submittedName>
</protein>
<organism evidence="1 2">
    <name type="scientific">Meloidogyne hapla</name>
    <name type="common">Root-knot nematode worm</name>
    <dbReference type="NCBI Taxonomy" id="6305"/>
    <lineage>
        <taxon>Eukaryota</taxon>
        <taxon>Metazoa</taxon>
        <taxon>Ecdysozoa</taxon>
        <taxon>Nematoda</taxon>
        <taxon>Chromadorea</taxon>
        <taxon>Rhabditida</taxon>
        <taxon>Tylenchina</taxon>
        <taxon>Tylenchomorpha</taxon>
        <taxon>Tylenchoidea</taxon>
        <taxon>Meloidogynidae</taxon>
        <taxon>Meloidogyninae</taxon>
        <taxon>Meloidogyne</taxon>
    </lineage>
</organism>
<sequence>MDMFIDRERTEFLISIIKAFRPDIKLSLLINWLQMENEKALIEFLAQRGIEVDESEDVLDCRKYANINIKF</sequence>
<keyword evidence="1" id="KW-1185">Reference proteome</keyword>
<evidence type="ECO:0000313" key="2">
    <source>
        <dbReference type="WBParaSite" id="MhA1_Contig884.frz3.gene7"/>
    </source>
</evidence>
<dbReference type="AlphaFoldDB" id="A0A1I8BZS1"/>
<dbReference type="Gene3D" id="1.25.40.990">
    <property type="match status" value="1"/>
</dbReference>
<proteinExistence type="predicted"/>